<dbReference type="EMBL" id="UOEM01000098">
    <property type="protein sequence ID" value="VAW16592.1"/>
    <property type="molecule type" value="Genomic_DNA"/>
</dbReference>
<dbReference type="PANTHER" id="PTHR43022:SF1">
    <property type="entry name" value="PROTEIN SMF"/>
    <property type="match status" value="1"/>
</dbReference>
<evidence type="ECO:0000256" key="1">
    <source>
        <dbReference type="ARBA" id="ARBA00006525"/>
    </source>
</evidence>
<feature type="domain" description="DprA winged helix" evidence="3">
    <location>
        <begin position="320"/>
        <end position="376"/>
    </location>
</feature>
<dbReference type="Pfam" id="PF17782">
    <property type="entry name" value="WHD_DprA"/>
    <property type="match status" value="1"/>
</dbReference>
<dbReference type="PANTHER" id="PTHR43022">
    <property type="entry name" value="PROTEIN SMF"/>
    <property type="match status" value="1"/>
</dbReference>
<protein>
    <submittedName>
        <fullName evidence="4">Rossmann fold nucleotide-binding protein Smf possibly involved in DNA uptake</fullName>
    </submittedName>
</protein>
<dbReference type="SUPFAM" id="SSF102405">
    <property type="entry name" value="MCP/YpsA-like"/>
    <property type="match status" value="1"/>
</dbReference>
<accession>A0A3B0TQ59</accession>
<dbReference type="Gene3D" id="3.40.50.450">
    <property type="match status" value="1"/>
</dbReference>
<dbReference type="InterPro" id="IPR057666">
    <property type="entry name" value="DrpA_SLOG"/>
</dbReference>
<sequence length="382" mass="40183">MSATTGYRLSDEQRLDWLRLIRCENVGPRNFRDLVTRFGGARAALAALPELSRRGGRKGGLAICRIEDAELEIDLIDQFGARLVALGEADYPPLLSRVDYPPPLLTVKGRGELLIRPAIAIVGARNASAAGRKMAAQLAADLGAAGQVIVSGLALGIDGVAHQAALDTGTIAVVAGGIDIVYPPEHENLCGRIGEAGALVSEIAMGTRPTRSHFPRRNRLVSGIATGTVIIDAAARSGSLITARTALEQNREVFVVPGSPLDPRAAGGNRLIRDGATLVRHADDILEGLNPMVRNLAEIPADQAGGQTPFLMEPDHAAIAASDPGPDTREAVLRLLSVSPVEIDELIRAANAPARDVVGVILELEVAGRVHRQAGQRVVLAP</sequence>
<dbReference type="Pfam" id="PF02481">
    <property type="entry name" value="DNA_processg_A"/>
    <property type="match status" value="1"/>
</dbReference>
<evidence type="ECO:0000259" key="2">
    <source>
        <dbReference type="Pfam" id="PF02481"/>
    </source>
</evidence>
<dbReference type="NCBIfam" id="TIGR00732">
    <property type="entry name" value="dprA"/>
    <property type="match status" value="1"/>
</dbReference>
<comment type="similarity">
    <text evidence="1">Belongs to the DprA/Smf family.</text>
</comment>
<reference evidence="4" key="1">
    <citation type="submission" date="2018-06" db="EMBL/GenBank/DDBJ databases">
        <authorList>
            <person name="Zhirakovskaya E."/>
        </authorList>
    </citation>
    <scope>NUCLEOTIDE SEQUENCE</scope>
</reference>
<dbReference type="Gene3D" id="1.10.10.10">
    <property type="entry name" value="Winged helix-like DNA-binding domain superfamily/Winged helix DNA-binding domain"/>
    <property type="match status" value="1"/>
</dbReference>
<feature type="domain" description="Smf/DprA SLOG" evidence="2">
    <location>
        <begin position="83"/>
        <end position="289"/>
    </location>
</feature>
<dbReference type="InterPro" id="IPR003488">
    <property type="entry name" value="DprA"/>
</dbReference>
<dbReference type="Pfam" id="PF21102">
    <property type="entry name" value="DprA_N"/>
    <property type="match status" value="1"/>
</dbReference>
<dbReference type="GO" id="GO:0009294">
    <property type="term" value="P:DNA-mediated transformation"/>
    <property type="evidence" value="ECO:0007669"/>
    <property type="project" value="InterPro"/>
</dbReference>
<organism evidence="4">
    <name type="scientific">hydrothermal vent metagenome</name>
    <dbReference type="NCBI Taxonomy" id="652676"/>
    <lineage>
        <taxon>unclassified sequences</taxon>
        <taxon>metagenomes</taxon>
        <taxon>ecological metagenomes</taxon>
    </lineage>
</organism>
<gene>
    <name evidence="4" type="ORF">MNBD_ALPHA09-1129</name>
</gene>
<proteinExistence type="inferred from homology"/>
<evidence type="ECO:0000259" key="3">
    <source>
        <dbReference type="Pfam" id="PF17782"/>
    </source>
</evidence>
<dbReference type="AlphaFoldDB" id="A0A3B0TQ59"/>
<name>A0A3B0TQ59_9ZZZZ</name>
<evidence type="ECO:0000313" key="4">
    <source>
        <dbReference type="EMBL" id="VAW16592.1"/>
    </source>
</evidence>
<dbReference type="InterPro" id="IPR041614">
    <property type="entry name" value="DprA_WH"/>
</dbReference>
<dbReference type="InterPro" id="IPR036388">
    <property type="entry name" value="WH-like_DNA-bd_sf"/>
</dbReference>